<accession>A0A4S3M0S2</accession>
<dbReference type="AlphaFoldDB" id="A0A4S3M0S2"/>
<gene>
    <name evidence="3" type="primary">traM</name>
    <name evidence="3" type="ORF">E7Z59_08180</name>
</gene>
<evidence type="ECO:0000259" key="2">
    <source>
        <dbReference type="Pfam" id="PF12508"/>
    </source>
</evidence>
<comment type="caution">
    <text evidence="3">The sequence shown here is derived from an EMBL/GenBank/DDBJ whole genome shotgun (WGS) entry which is preliminary data.</text>
</comment>
<evidence type="ECO:0000256" key="1">
    <source>
        <dbReference type="SAM" id="Phobius"/>
    </source>
</evidence>
<protein>
    <submittedName>
        <fullName evidence="3">Conjugative transposon protein TraM</fullName>
    </submittedName>
</protein>
<dbReference type="Pfam" id="PF12508">
    <property type="entry name" value="Transposon_TraM"/>
    <property type="match status" value="1"/>
</dbReference>
<keyword evidence="1" id="KW-0812">Transmembrane</keyword>
<name>A0A4S3M0S2_9FLAO</name>
<keyword evidence="1" id="KW-0472">Membrane</keyword>
<evidence type="ECO:0000313" key="3">
    <source>
        <dbReference type="EMBL" id="THD67627.1"/>
    </source>
</evidence>
<reference evidence="3 4" key="1">
    <citation type="submission" date="2019-04" db="EMBL/GenBank/DDBJ databases">
        <title>Draft genome sequence of Robertkochia marina CC-AMO-30D.</title>
        <authorList>
            <person name="Hameed A."/>
            <person name="Lin S.-Y."/>
            <person name="Shahina M."/>
            <person name="Lai W.-A."/>
            <person name="Young C.-C."/>
        </authorList>
    </citation>
    <scope>NUCLEOTIDE SEQUENCE [LARGE SCALE GENOMIC DNA]</scope>
    <source>
        <strain evidence="3 4">CC-AMO-30D</strain>
    </source>
</reference>
<dbReference type="OrthoDB" id="1409065at2"/>
<organism evidence="3 4">
    <name type="scientific">Robertkochia marina</name>
    <dbReference type="NCBI Taxonomy" id="1227945"/>
    <lineage>
        <taxon>Bacteria</taxon>
        <taxon>Pseudomonadati</taxon>
        <taxon>Bacteroidota</taxon>
        <taxon>Flavobacteriia</taxon>
        <taxon>Flavobacteriales</taxon>
        <taxon>Flavobacteriaceae</taxon>
        <taxon>Robertkochia</taxon>
    </lineage>
</organism>
<keyword evidence="1" id="KW-1133">Transmembrane helix</keyword>
<dbReference type="InterPro" id="IPR055407">
    <property type="entry name" value="TraM_C"/>
</dbReference>
<evidence type="ECO:0000313" key="4">
    <source>
        <dbReference type="Proteomes" id="UP000305939"/>
    </source>
</evidence>
<dbReference type="Proteomes" id="UP000305939">
    <property type="component" value="Unassembled WGS sequence"/>
</dbReference>
<proteinExistence type="predicted"/>
<feature type="domain" description="Conjugative transposon TraM C-terminal" evidence="2">
    <location>
        <begin position="150"/>
        <end position="247"/>
    </location>
</feature>
<dbReference type="RefSeq" id="WP_136335832.1">
    <property type="nucleotide sequence ID" value="NZ_QXMP01000008.1"/>
</dbReference>
<feature type="transmembrane region" description="Helical" evidence="1">
    <location>
        <begin position="7"/>
        <end position="29"/>
    </location>
</feature>
<sequence>MKLSRNKLIYLSIVASVLIFIIGYGISVLHSEEANDPLRSPEIPMSTSHDSQFKDRLEAIDQIKEERELVLPEIYPWESDSIVATPELRIVQDTLLQMDYSELRAITQRETIRDVSDLPVKDTEEPRPFKKNEGIFTSIFIQDTRTTVLKAMVYSTQKIRSGSRLKLSISIDRWGQGDKAFPQMVYGICKVNGSRVHVEVLMDDGQRWIAYDSQDHEKGIYVRTTKQQKITDGMAREVSTEIQIPGVPLVPRIGNLFRQRNPGGAVLLYDQFEFILKPKL</sequence>
<keyword evidence="4" id="KW-1185">Reference proteome</keyword>
<dbReference type="EMBL" id="SSMC01000002">
    <property type="protein sequence ID" value="THD67627.1"/>
    <property type="molecule type" value="Genomic_DNA"/>
</dbReference>